<evidence type="ECO:0000259" key="6">
    <source>
        <dbReference type="Pfam" id="PF16755"/>
    </source>
</evidence>
<dbReference type="OrthoDB" id="248320at2759"/>
<dbReference type="PANTHER" id="PTHR48125">
    <property type="entry name" value="LP07818P1"/>
    <property type="match status" value="1"/>
</dbReference>
<feature type="domain" description="Nucleoporin Nup159/Nup146 N-terminal" evidence="6">
    <location>
        <begin position="49"/>
        <end position="424"/>
    </location>
</feature>
<dbReference type="Gene3D" id="2.130.10.10">
    <property type="entry name" value="YVTN repeat-like/Quinoprotein amine dehydrogenase"/>
    <property type="match status" value="1"/>
</dbReference>
<feature type="region of interest" description="Disordered" evidence="5">
    <location>
        <begin position="464"/>
        <end position="501"/>
    </location>
</feature>
<feature type="compositionally biased region" description="Low complexity" evidence="5">
    <location>
        <begin position="765"/>
        <end position="774"/>
    </location>
</feature>
<evidence type="ECO:0000256" key="3">
    <source>
        <dbReference type="ARBA" id="ARBA00023242"/>
    </source>
</evidence>
<feature type="compositionally biased region" description="Acidic residues" evidence="5">
    <location>
        <begin position="864"/>
        <end position="906"/>
    </location>
</feature>
<dbReference type="InterPro" id="IPR039462">
    <property type="entry name" value="Nup159/Nup146_N"/>
</dbReference>
<proteinExistence type="predicted"/>
<feature type="compositionally biased region" description="Polar residues" evidence="5">
    <location>
        <begin position="907"/>
        <end position="919"/>
    </location>
</feature>
<evidence type="ECO:0000313" key="7">
    <source>
        <dbReference type="EMBL" id="KAF9731575.1"/>
    </source>
</evidence>
<dbReference type="InterPro" id="IPR015943">
    <property type="entry name" value="WD40/YVTN_repeat-like_dom_sf"/>
</dbReference>
<dbReference type="Proteomes" id="UP000756921">
    <property type="component" value="Unassembled WGS sequence"/>
</dbReference>
<keyword evidence="2" id="KW-0813">Transport</keyword>
<keyword evidence="3" id="KW-0539">Nucleus</keyword>
<feature type="region of interest" description="Disordered" evidence="5">
    <location>
        <begin position="572"/>
        <end position="623"/>
    </location>
</feature>
<reference evidence="7" key="1">
    <citation type="journal article" date="2020" name="Mol. Plant Microbe Interact.">
        <title>Genome Sequence of the Biocontrol Agent Coniothyrium minitans strain Conio (IMI 134523).</title>
        <authorList>
            <person name="Patel D."/>
            <person name="Shittu T.A."/>
            <person name="Baroncelli R."/>
            <person name="Muthumeenakshi S."/>
            <person name="Osborne T.H."/>
            <person name="Janganan T.K."/>
            <person name="Sreenivasaprasad S."/>
        </authorList>
    </citation>
    <scope>NUCLEOTIDE SEQUENCE</scope>
    <source>
        <strain evidence="7">Conio</strain>
    </source>
</reference>
<gene>
    <name evidence="7" type="ORF">PMIN01_10592</name>
</gene>
<dbReference type="PANTHER" id="PTHR48125:SF10">
    <property type="entry name" value="OS12G0136300 PROTEIN"/>
    <property type="match status" value="1"/>
</dbReference>
<sequence>MSAPQVTELDEPLDEVAPEILGFSPLSSGREGAKKIKLLPSPWSTDNLPPPSATLLAIAPRHRLLAAASPDKLVIASTKKVRKAFQDKANEWDVVTSFSPDAALPVPQLRQVVFSADEDFLVTSAEHGGGLSVYSLPDLLKGNTHPDVHIATNNTPVRALLPNPSAEHAHYMAVILDSGRLDITDVSTGNAKTVHDARVTCASWSVKGKAFVAGFEDGTAAIHLISSMDQIKARVPRPSRVDENYIVSAVNWLSNEELLLIYAPRDSLEELMYRFVTTNKTYNSFTFRETPYDLVFSSLDGPTRTSPPRFHMQRLRKWEPDLDDMIIVTASHSSEVGVVTRSRQPIGPGVTTVNEYQMATLQDHRKAALPQIPKSDKTDSALIGEALDLSAEEKASRPSARLEEIDESPTPLPAYFMLTHEGLLAGWWVVWDKALEAGIAYSGLVSGGLPATVNQIAPAAPISKSAQSSSPAFGKAAPSPSSPFGNPQSTPAFGKPFFGTPSFGSPSAPTGSLGFGKPSFPGATPSAAPAAFGTPGLGGQRSAFGAPSQIAAKPNPFGFGGSATQTSKIANPFAAGGSASQSDKPNPFAAAAAKFGTGSPGASPFSSFGSNKNGQSAFGGLGQKSESGFGAFGQKSELGFGGLGQKPLSSFGSTVTVDSKATGPGSTLSSSSNTPAQQNTPILGSGAPPSFPSFTSTQSGSTDVGNRERDEATPQPQPQLKEVAGIFGGKFELKSTFKGEGSAKDDLPKPNASSEGSLFGNGFGSALTSAASEPPATPAKDANKAPLFASTTPATAPRPSSGLFGMRSDSATPKAAPPKESTPELEEAPLPPDWTANTAKTDEEIPPLAGSPPIKIEAPSSSGDMDELPSSDDGEDEDLSNPDGDEGSEEESELSEDEEQTDDEGSEQSAPSKQANSPLFGNLANAAPSIFPAAPTPAPQRVQRPPQNQNPSSSSLFSGTRRDPLSSSIQPQSKPPTPQPIFSDLVDDEDERIRQELQSEIEPSRTLAPFIARQEYTEAALNKTGHAAQIEIVYRDINSMVDTLGLNSRTLQAFIDFHENPQRDSQLDRLALEEVLDDGQDGPWFENWSLCEIEDLMDLEDQFSHEVVTGGTQKVVDKLSKLVRIIQENAKLQSKVNEERRRIINAKDPEKLEALRKAGLPKELADQQKALRRDYAQLLTQLAKAEDALILLRSKLVSHGAQNGHTGAVPSVEAIKKTIGKLIDITKEKGHDIILLESQLRKTNLATDNGRPTPGPPRNALTPLRKSHARIPERESPFATPPTSRKTVSLRELNHVAMTPEQNQTPSKGYGLFYTPQGSLSAEGDLAGLADRVDDNLERLRETARRRRSIAATLKAALADRGIKRTTVA</sequence>
<dbReference type="SUPFAM" id="SSF117289">
    <property type="entry name" value="Nucleoporin domain"/>
    <property type="match status" value="1"/>
</dbReference>
<feature type="compositionally biased region" description="Low complexity" evidence="5">
    <location>
        <begin position="939"/>
        <end position="955"/>
    </location>
</feature>
<comment type="subcellular location">
    <subcellularLocation>
        <location evidence="1">Nucleus</location>
    </subcellularLocation>
</comment>
<organism evidence="7 8">
    <name type="scientific">Paraphaeosphaeria minitans</name>
    <dbReference type="NCBI Taxonomy" id="565426"/>
    <lineage>
        <taxon>Eukaryota</taxon>
        <taxon>Fungi</taxon>
        <taxon>Dikarya</taxon>
        <taxon>Ascomycota</taxon>
        <taxon>Pezizomycotina</taxon>
        <taxon>Dothideomycetes</taxon>
        <taxon>Pleosporomycetidae</taxon>
        <taxon>Pleosporales</taxon>
        <taxon>Massarineae</taxon>
        <taxon>Didymosphaeriaceae</taxon>
        <taxon>Paraphaeosphaeria</taxon>
    </lineage>
</organism>
<feature type="compositionally biased region" description="Low complexity" evidence="5">
    <location>
        <begin position="684"/>
        <end position="702"/>
    </location>
</feature>
<accession>A0A9P6KM55</accession>
<name>A0A9P6KM55_9PLEO</name>
<feature type="compositionally biased region" description="Low complexity" evidence="5">
    <location>
        <begin position="589"/>
        <end position="610"/>
    </location>
</feature>
<evidence type="ECO:0000313" key="8">
    <source>
        <dbReference type="Proteomes" id="UP000756921"/>
    </source>
</evidence>
<feature type="compositionally biased region" description="Basic and acidic residues" evidence="5">
    <location>
        <begin position="731"/>
        <end position="748"/>
    </location>
</feature>
<feature type="region of interest" description="Disordered" evidence="5">
    <location>
        <begin position="526"/>
        <end position="550"/>
    </location>
</feature>
<comment type="caution">
    <text evidence="7">The sequence shown here is derived from an EMBL/GenBank/DDBJ whole genome shotgun (WGS) entry which is preliminary data.</text>
</comment>
<feature type="coiled-coil region" evidence="4">
    <location>
        <begin position="1168"/>
        <end position="1195"/>
    </location>
</feature>
<feature type="compositionally biased region" description="Polar residues" evidence="5">
    <location>
        <begin position="647"/>
        <end position="682"/>
    </location>
</feature>
<evidence type="ECO:0000256" key="4">
    <source>
        <dbReference type="SAM" id="Coils"/>
    </source>
</evidence>
<evidence type="ECO:0000256" key="5">
    <source>
        <dbReference type="SAM" id="MobiDB-lite"/>
    </source>
</evidence>
<dbReference type="Pfam" id="PF16755">
    <property type="entry name" value="Beta-prop_NUP159_NUP214"/>
    <property type="match status" value="1"/>
</dbReference>
<feature type="compositionally biased region" description="Polar residues" evidence="5">
    <location>
        <begin position="482"/>
        <end position="491"/>
    </location>
</feature>
<feature type="region of interest" description="Disordered" evidence="5">
    <location>
        <begin position="643"/>
        <end position="984"/>
    </location>
</feature>
<dbReference type="EMBL" id="WJXW01000012">
    <property type="protein sequence ID" value="KAF9731575.1"/>
    <property type="molecule type" value="Genomic_DNA"/>
</dbReference>
<evidence type="ECO:0000256" key="2">
    <source>
        <dbReference type="ARBA" id="ARBA00022448"/>
    </source>
</evidence>
<dbReference type="GO" id="GO:0005634">
    <property type="term" value="C:nucleus"/>
    <property type="evidence" value="ECO:0007669"/>
    <property type="project" value="UniProtKB-SubCell"/>
</dbReference>
<evidence type="ECO:0000256" key="1">
    <source>
        <dbReference type="ARBA" id="ARBA00004123"/>
    </source>
</evidence>
<protein>
    <submittedName>
        <fullName evidence="7">Nuclear pore complex subunit</fullName>
    </submittedName>
</protein>
<keyword evidence="8" id="KW-1185">Reference proteome</keyword>
<keyword evidence="4" id="KW-0175">Coiled coil</keyword>